<feature type="binding site" evidence="5">
    <location>
        <begin position="132"/>
        <end position="137"/>
    </location>
    <ligand>
        <name>GTP</name>
        <dbReference type="ChEBI" id="CHEBI:37565"/>
    </ligand>
</feature>
<dbReference type="GO" id="GO:0006412">
    <property type="term" value="P:translation"/>
    <property type="evidence" value="ECO:0007669"/>
    <property type="project" value="TreeGrafter"/>
</dbReference>
<dbReference type="RefSeq" id="WP_304542344.1">
    <property type="nucleotide sequence ID" value="NZ_JARPTC010000011.1"/>
</dbReference>
<feature type="binding site" evidence="5">
    <location>
        <begin position="60"/>
        <end position="63"/>
    </location>
    <ligand>
        <name>GTP</name>
        <dbReference type="ChEBI" id="CHEBI:37565"/>
    </ligand>
</feature>
<organism evidence="7 8">
    <name type="scientific">Desulforamulus aquiferis</name>
    <dbReference type="NCBI Taxonomy" id="1397668"/>
    <lineage>
        <taxon>Bacteria</taxon>
        <taxon>Bacillati</taxon>
        <taxon>Bacillota</taxon>
        <taxon>Clostridia</taxon>
        <taxon>Eubacteriales</taxon>
        <taxon>Peptococcaceae</taxon>
        <taxon>Desulforamulus</taxon>
    </lineage>
</organism>
<evidence type="ECO:0000256" key="1">
    <source>
        <dbReference type="ARBA" id="ARBA00014898"/>
    </source>
</evidence>
<keyword evidence="4" id="KW-0963">Cytoplasm</keyword>
<protein>
    <recommendedName>
        <fullName evidence="1 4">Ribosome biogenesis GTPase A</fullName>
    </recommendedName>
</protein>
<keyword evidence="3 4" id="KW-0342">GTP-binding</keyword>
<dbReference type="Proteomes" id="UP001172911">
    <property type="component" value="Unassembled WGS sequence"/>
</dbReference>
<evidence type="ECO:0000313" key="7">
    <source>
        <dbReference type="EMBL" id="MDO7787200.1"/>
    </source>
</evidence>
<proteinExistence type="inferred from homology"/>
<evidence type="ECO:0000259" key="6">
    <source>
        <dbReference type="PROSITE" id="PS51721"/>
    </source>
</evidence>
<dbReference type="PIRSF" id="PIRSF006230">
    <property type="entry name" value="MG442"/>
    <property type="match status" value="1"/>
</dbReference>
<comment type="similarity">
    <text evidence="4">Belongs to the TRAFAC class YlqF/YawG GTPase family. MTG1 subfamily.</text>
</comment>
<gene>
    <name evidence="7" type="primary">ylqF</name>
    <name evidence="7" type="ORF">P6N53_08210</name>
</gene>
<evidence type="ECO:0000256" key="2">
    <source>
        <dbReference type="ARBA" id="ARBA00022741"/>
    </source>
</evidence>
<reference evidence="7" key="1">
    <citation type="journal article" date="2023" name="J. Hazard. Mater.">
        <title>Anaerobic biodegradation of pyrene and benzo[a]pyrene by a new sulfate-reducing Desulforamulus aquiferis strain DSA.</title>
        <authorList>
            <person name="Zhang Z."/>
            <person name="Sun J."/>
            <person name="Gong X."/>
            <person name="Wang C."/>
            <person name="Wang H."/>
        </authorList>
    </citation>
    <scope>NUCLEOTIDE SEQUENCE</scope>
    <source>
        <strain evidence="7">DSA</strain>
    </source>
</reference>
<dbReference type="InterPro" id="IPR027417">
    <property type="entry name" value="P-loop_NTPase"/>
</dbReference>
<reference evidence="7" key="2">
    <citation type="submission" date="2023-03" db="EMBL/GenBank/DDBJ databases">
        <authorList>
            <person name="Zhang Z."/>
        </authorList>
    </citation>
    <scope>NUCLEOTIDE SEQUENCE</scope>
    <source>
        <strain evidence="7">DSA</strain>
    </source>
</reference>
<dbReference type="Gene3D" id="3.40.50.300">
    <property type="entry name" value="P-loop containing nucleotide triphosphate hydrolases"/>
    <property type="match status" value="1"/>
</dbReference>
<feature type="domain" description="CP-type G" evidence="6">
    <location>
        <begin position="16"/>
        <end position="180"/>
    </location>
</feature>
<dbReference type="EMBL" id="JARPTC010000011">
    <property type="protein sequence ID" value="MDO7787200.1"/>
    <property type="molecule type" value="Genomic_DNA"/>
</dbReference>
<dbReference type="InterPro" id="IPR016478">
    <property type="entry name" value="GTPase_MTG1"/>
</dbReference>
<keyword evidence="8" id="KW-1185">Reference proteome</keyword>
<comment type="function">
    <text evidence="4">Required for a late step of 50S ribosomal subunit assembly. Has GTPase activity.</text>
</comment>
<dbReference type="InterPro" id="IPR006073">
    <property type="entry name" value="GTP-bd"/>
</dbReference>
<dbReference type="GO" id="GO:0005737">
    <property type="term" value="C:cytoplasm"/>
    <property type="evidence" value="ECO:0007669"/>
    <property type="project" value="UniProtKB-SubCell"/>
</dbReference>
<dbReference type="InterPro" id="IPR023179">
    <property type="entry name" value="GTP-bd_ortho_bundle_sf"/>
</dbReference>
<feature type="binding site" evidence="5">
    <location>
        <position position="176"/>
    </location>
    <ligand>
        <name>GTP</name>
        <dbReference type="ChEBI" id="CHEBI:37565"/>
    </ligand>
</feature>
<dbReference type="SUPFAM" id="SSF52540">
    <property type="entry name" value="P-loop containing nucleoside triphosphate hydrolases"/>
    <property type="match status" value="1"/>
</dbReference>
<dbReference type="Pfam" id="PF01926">
    <property type="entry name" value="MMR_HSR1"/>
    <property type="match status" value="1"/>
</dbReference>
<dbReference type="PANTHER" id="PTHR45782">
    <property type="entry name" value="MITOCHONDRIAL RIBOSOME-ASSOCIATED GTPASE 1"/>
    <property type="match status" value="1"/>
</dbReference>
<dbReference type="FunFam" id="3.40.50.300:FF:000590">
    <property type="entry name" value="Ribosome biogenesis GTPase A"/>
    <property type="match status" value="1"/>
</dbReference>
<dbReference type="Gene3D" id="1.10.1580.10">
    <property type="match status" value="1"/>
</dbReference>
<comment type="subcellular location">
    <subcellularLocation>
        <location evidence="4">Cytoplasm</location>
    </subcellularLocation>
</comment>
<name>A0AAW7ZEH5_9FIRM</name>
<sequence length="293" mass="32440">MDIQIQWFPGHMAKAKRQVQEALKLVDVAIELLDARIPISSGNPMIDKILGNKPRLIVLNKSDLADTTTTKLWQKQLNKSNVKAVAVDTLKGEGLKEIPKAAAELTAELMAKLAAKGRRPRAIRCMVLGIPNVGKSSFINRLVGRKATKTGDLPGVTKGQQWIKIGGSLELLDTPGILWPKFEDPEVGFRLAVTGAIKEQVFDIYEVSSKLLKWLVENNPDIIKNRYKLDTIDFEIPLMIKEIGAKRGMLVSGGVVDELKVAHLILKEFREGTLGRYTLDLPKELSNILNSCT</sequence>
<evidence type="ECO:0000256" key="5">
    <source>
        <dbReference type="PIRSR" id="PIRSR006230-1"/>
    </source>
</evidence>
<dbReference type="AlphaFoldDB" id="A0AAW7ZEH5"/>
<dbReference type="PANTHER" id="PTHR45782:SF4">
    <property type="entry name" value="MITOCHONDRIAL RIBOSOME-ASSOCIATED GTPASE 1"/>
    <property type="match status" value="1"/>
</dbReference>
<evidence type="ECO:0000313" key="8">
    <source>
        <dbReference type="Proteomes" id="UP001172911"/>
    </source>
</evidence>
<dbReference type="GO" id="GO:0005525">
    <property type="term" value="F:GTP binding"/>
    <property type="evidence" value="ECO:0007669"/>
    <property type="project" value="UniProtKB-KW"/>
</dbReference>
<dbReference type="InterPro" id="IPR030378">
    <property type="entry name" value="G_CP_dom"/>
</dbReference>
<dbReference type="CDD" id="cd01856">
    <property type="entry name" value="YlqF"/>
    <property type="match status" value="1"/>
</dbReference>
<comment type="caution">
    <text evidence="7">The sequence shown here is derived from an EMBL/GenBank/DDBJ whole genome shotgun (WGS) entry which is preliminary data.</text>
</comment>
<dbReference type="PROSITE" id="PS51721">
    <property type="entry name" value="G_CP"/>
    <property type="match status" value="1"/>
</dbReference>
<keyword evidence="2 4" id="KW-0547">Nucleotide-binding</keyword>
<dbReference type="NCBIfam" id="TIGR03596">
    <property type="entry name" value="GTPase_YlqF"/>
    <property type="match status" value="1"/>
</dbReference>
<accession>A0AAW7ZEH5</accession>
<dbReference type="GO" id="GO:0003924">
    <property type="term" value="F:GTPase activity"/>
    <property type="evidence" value="ECO:0007669"/>
    <property type="project" value="TreeGrafter"/>
</dbReference>
<evidence type="ECO:0000256" key="4">
    <source>
        <dbReference type="PIRNR" id="PIRNR006230"/>
    </source>
</evidence>
<dbReference type="InterPro" id="IPR019991">
    <property type="entry name" value="GTP-bd_ribosome_bgen"/>
</dbReference>
<evidence type="ECO:0000256" key="3">
    <source>
        <dbReference type="ARBA" id="ARBA00023134"/>
    </source>
</evidence>